<keyword evidence="2" id="KW-1185">Reference proteome</keyword>
<dbReference type="PANTHER" id="PTHR42085:SF8">
    <property type="entry name" value="F-BOX DOMAIN-CONTAINING PROTEIN"/>
    <property type="match status" value="1"/>
</dbReference>
<dbReference type="PANTHER" id="PTHR42085">
    <property type="entry name" value="F-BOX DOMAIN-CONTAINING PROTEIN"/>
    <property type="match status" value="1"/>
</dbReference>
<evidence type="ECO:0000313" key="1">
    <source>
        <dbReference type="EMBL" id="KAF6217550.1"/>
    </source>
</evidence>
<sequence>MASQSATAIPLPPLPVQPFRFVDLPTELRLRVYEYALSGPKDVTLRSLMDLQVRKNRHGQRVRPSDSPRIRNTGMLMVSKKVSTEALPVFYDTNQFHHTILPTAPSVQGVLRHFTTHLHFMQHVSIDYMLHTSAPDISEVDRLVSTRVRSVIDGCANLRTFTLHLLTVFRNEDSHRGLRAGGQAALVLARLAARLQDPTYCLKWITIITHGNRRALMDLGRAIAPGEGWLVRELDEWPGISIDEYQRVGVEERADDRAAGQKIRMFCLWPALRICVLDRRENVGKTA</sequence>
<reference evidence="1 2" key="1">
    <citation type="journal article" date="2020" name="Genomics">
        <title>Complete, high-quality genomes from long-read metagenomic sequencing of two wolf lichen thalli reveals enigmatic genome architecture.</title>
        <authorList>
            <person name="McKenzie S.K."/>
            <person name="Walston R.F."/>
            <person name="Allen J.L."/>
        </authorList>
    </citation>
    <scope>NUCLEOTIDE SEQUENCE [LARGE SCALE GENOMIC DNA]</scope>
    <source>
        <strain evidence="1">WasteWater1</strain>
    </source>
</reference>
<evidence type="ECO:0000313" key="2">
    <source>
        <dbReference type="Proteomes" id="UP000593566"/>
    </source>
</evidence>
<proteinExistence type="predicted"/>
<protein>
    <submittedName>
        <fullName evidence="1">Uncharacterized protein</fullName>
    </submittedName>
</protein>
<dbReference type="GeneID" id="59335288"/>
<dbReference type="AlphaFoldDB" id="A0A8H6F6K8"/>
<gene>
    <name evidence="1" type="ORF">HO133_006888</name>
</gene>
<dbReference type="RefSeq" id="XP_037146985.1">
    <property type="nucleotide sequence ID" value="XM_037297784.1"/>
</dbReference>
<name>A0A8H6F6K8_9LECA</name>
<dbReference type="Proteomes" id="UP000593566">
    <property type="component" value="Unassembled WGS sequence"/>
</dbReference>
<dbReference type="InterPro" id="IPR038883">
    <property type="entry name" value="AN11006-like"/>
</dbReference>
<organism evidence="1 2">
    <name type="scientific">Letharia lupina</name>
    <dbReference type="NCBI Taxonomy" id="560253"/>
    <lineage>
        <taxon>Eukaryota</taxon>
        <taxon>Fungi</taxon>
        <taxon>Dikarya</taxon>
        <taxon>Ascomycota</taxon>
        <taxon>Pezizomycotina</taxon>
        <taxon>Lecanoromycetes</taxon>
        <taxon>OSLEUM clade</taxon>
        <taxon>Lecanoromycetidae</taxon>
        <taxon>Lecanorales</taxon>
        <taxon>Lecanorineae</taxon>
        <taxon>Parmeliaceae</taxon>
        <taxon>Letharia</taxon>
    </lineage>
</organism>
<comment type="caution">
    <text evidence="1">The sequence shown here is derived from an EMBL/GenBank/DDBJ whole genome shotgun (WGS) entry which is preliminary data.</text>
</comment>
<accession>A0A8H6F6K8</accession>
<dbReference type="EMBL" id="JACCJB010000027">
    <property type="protein sequence ID" value="KAF6217550.1"/>
    <property type="molecule type" value="Genomic_DNA"/>
</dbReference>